<dbReference type="EMBL" id="HE573027">
    <property type="protein sequence ID" value="CCC53447.1"/>
    <property type="molecule type" value="Genomic_DNA"/>
</dbReference>
<evidence type="ECO:0000256" key="1">
    <source>
        <dbReference type="SAM" id="MobiDB-lite"/>
    </source>
</evidence>
<accession>G0UC97</accession>
<feature type="non-terminal residue" evidence="2">
    <location>
        <position position="401"/>
    </location>
</feature>
<protein>
    <submittedName>
        <fullName evidence="2">Uncharacterized protein</fullName>
    </submittedName>
</protein>
<dbReference type="AlphaFoldDB" id="G0UC97"/>
<organism evidence="2">
    <name type="scientific">Trypanosoma vivax (strain Y486)</name>
    <dbReference type="NCBI Taxonomy" id="1055687"/>
    <lineage>
        <taxon>Eukaryota</taxon>
        <taxon>Discoba</taxon>
        <taxon>Euglenozoa</taxon>
        <taxon>Kinetoplastea</taxon>
        <taxon>Metakinetoplastina</taxon>
        <taxon>Trypanosomatida</taxon>
        <taxon>Trypanosomatidae</taxon>
        <taxon>Trypanosoma</taxon>
        <taxon>Duttonella</taxon>
    </lineage>
</organism>
<gene>
    <name evidence="2" type="ORF">TVY486_1109310</name>
</gene>
<sequence length="401" mass="42993">MWRFARTINGVVPGGDAVPLANKSSVLTSVPSCKCALLVQENTHGSRSGNRDFCLLRASPIPGEQLLSLHVDGERAEIRETRLVADTSDSTLTSTSGGGLRLRSSLLRSATIDCGAEAELVLDASFIPLQTSHWSPRESTVLLPSENCEQLQRLSMYSAFEDSASVLAADALYRVQLDPFVRTRVFEFGTASINATAFHCWGRHCMLVGFSSGGLSVVDWRDPKSELLLLTSPPQPKFNYLARAGARISGTQLSAGIMSCCSVDDNFRVVSGLGDFAGTVVVTDLRVGLTATTNSRKSGRRTPQQEALRALVAGSFSAPTSYPICDMHHCRGGFGSIAMVDTGGSSRLVSIAMLESDGLTTPRSRVRTSLDTWSQPFSHRGGATGRGSSKHSRSLRCDVSQ</sequence>
<reference evidence="2" key="1">
    <citation type="journal article" date="2012" name="Proc. Natl. Acad. Sci. U.S.A.">
        <title>Antigenic diversity is generated by distinct evolutionary mechanisms in African trypanosome species.</title>
        <authorList>
            <person name="Jackson A.P."/>
            <person name="Berry A."/>
            <person name="Aslett M."/>
            <person name="Allison H.C."/>
            <person name="Burton P."/>
            <person name="Vavrova-Anderson J."/>
            <person name="Brown R."/>
            <person name="Browne H."/>
            <person name="Corton N."/>
            <person name="Hauser H."/>
            <person name="Gamble J."/>
            <person name="Gilderthorp R."/>
            <person name="Marcello L."/>
            <person name="McQuillan J."/>
            <person name="Otto T.D."/>
            <person name="Quail M.A."/>
            <person name="Sanders M.J."/>
            <person name="van Tonder A."/>
            <person name="Ginger M.L."/>
            <person name="Field M.C."/>
            <person name="Barry J.D."/>
            <person name="Hertz-Fowler C."/>
            <person name="Berriman M."/>
        </authorList>
    </citation>
    <scope>NUCLEOTIDE SEQUENCE</scope>
    <source>
        <strain evidence="2">Y486</strain>
    </source>
</reference>
<dbReference type="VEuPathDB" id="TriTrypDB:TvY486_1109310"/>
<proteinExistence type="predicted"/>
<name>G0UC97_TRYVY</name>
<feature type="region of interest" description="Disordered" evidence="1">
    <location>
        <begin position="370"/>
        <end position="401"/>
    </location>
</feature>
<evidence type="ECO:0000313" key="2">
    <source>
        <dbReference type="EMBL" id="CCC53447.1"/>
    </source>
</evidence>